<sequence length="184" mass="20648">MMKTSNKSSQQNTDKSSSSSAESLTVVDDHDQKPNLAVAAPTPPPIVASVNDRIRPLLDCVDRLCHLNIMQEGNQLPTIVVINDKFALNLAELNRLSQHLSYVAEALTTFMRSLSSSKDSLKKILVRGEFDEYPEEKEMHCTARLVEMLDQYSNELHAKIFEKKEDFLMEEINALQETKGIGLA</sequence>
<evidence type="ECO:0000313" key="4">
    <source>
        <dbReference type="Proteomes" id="UP001291623"/>
    </source>
</evidence>
<name>A0AAE1UUX6_9SOLA</name>
<dbReference type="InterPro" id="IPR000375">
    <property type="entry name" value="Dynamin_stalk"/>
</dbReference>
<protein>
    <recommendedName>
        <fullName evidence="2">Dynamin stalk domain-containing protein</fullName>
    </recommendedName>
</protein>
<keyword evidence="4" id="KW-1185">Reference proteome</keyword>
<dbReference type="Pfam" id="PF01031">
    <property type="entry name" value="Dynamin_M"/>
    <property type="match status" value="1"/>
</dbReference>
<feature type="domain" description="Dynamin stalk" evidence="2">
    <location>
        <begin position="75"/>
        <end position="183"/>
    </location>
</feature>
<comment type="caution">
    <text evidence="3">The sequence shown here is derived from an EMBL/GenBank/DDBJ whole genome shotgun (WGS) entry which is preliminary data.</text>
</comment>
<evidence type="ECO:0000256" key="1">
    <source>
        <dbReference type="SAM" id="MobiDB-lite"/>
    </source>
</evidence>
<feature type="compositionally biased region" description="Low complexity" evidence="1">
    <location>
        <begin position="1"/>
        <end position="20"/>
    </location>
</feature>
<dbReference type="EMBL" id="JAVYJV010000019">
    <property type="protein sequence ID" value="KAK4345803.1"/>
    <property type="molecule type" value="Genomic_DNA"/>
</dbReference>
<accession>A0AAE1UUX6</accession>
<dbReference type="AlphaFoldDB" id="A0AAE1UUX6"/>
<organism evidence="3 4">
    <name type="scientific">Anisodus tanguticus</name>
    <dbReference type="NCBI Taxonomy" id="243964"/>
    <lineage>
        <taxon>Eukaryota</taxon>
        <taxon>Viridiplantae</taxon>
        <taxon>Streptophyta</taxon>
        <taxon>Embryophyta</taxon>
        <taxon>Tracheophyta</taxon>
        <taxon>Spermatophyta</taxon>
        <taxon>Magnoliopsida</taxon>
        <taxon>eudicotyledons</taxon>
        <taxon>Gunneridae</taxon>
        <taxon>Pentapetalae</taxon>
        <taxon>asterids</taxon>
        <taxon>lamiids</taxon>
        <taxon>Solanales</taxon>
        <taxon>Solanaceae</taxon>
        <taxon>Solanoideae</taxon>
        <taxon>Hyoscyameae</taxon>
        <taxon>Anisodus</taxon>
    </lineage>
</organism>
<gene>
    <name evidence="3" type="ORF">RND71_035979</name>
</gene>
<proteinExistence type="predicted"/>
<reference evidence="3" key="1">
    <citation type="submission" date="2023-12" db="EMBL/GenBank/DDBJ databases">
        <title>Genome assembly of Anisodus tanguticus.</title>
        <authorList>
            <person name="Wang Y.-J."/>
        </authorList>
    </citation>
    <scope>NUCLEOTIDE SEQUENCE</scope>
    <source>
        <strain evidence="3">KB-2021</strain>
        <tissue evidence="3">Leaf</tissue>
    </source>
</reference>
<evidence type="ECO:0000313" key="3">
    <source>
        <dbReference type="EMBL" id="KAK4345803.1"/>
    </source>
</evidence>
<dbReference type="Proteomes" id="UP001291623">
    <property type="component" value="Unassembled WGS sequence"/>
</dbReference>
<feature type="region of interest" description="Disordered" evidence="1">
    <location>
        <begin position="1"/>
        <end position="44"/>
    </location>
</feature>
<evidence type="ECO:0000259" key="2">
    <source>
        <dbReference type="Pfam" id="PF01031"/>
    </source>
</evidence>